<accession>A0A0G1CBA0</accession>
<dbReference type="InterPro" id="IPR027417">
    <property type="entry name" value="P-loop_NTPase"/>
</dbReference>
<comment type="similarity">
    <text evidence="1">Belongs to the ABC transporter superfamily.</text>
</comment>
<dbReference type="Gene3D" id="3.40.50.300">
    <property type="entry name" value="P-loop containing nucleotide triphosphate hydrolases"/>
    <property type="match status" value="1"/>
</dbReference>
<evidence type="ECO:0000256" key="3">
    <source>
        <dbReference type="ARBA" id="ARBA00022741"/>
    </source>
</evidence>
<evidence type="ECO:0000256" key="2">
    <source>
        <dbReference type="ARBA" id="ARBA00022448"/>
    </source>
</evidence>
<dbReference type="GO" id="GO:0140359">
    <property type="term" value="F:ABC-type transporter activity"/>
    <property type="evidence" value="ECO:0007669"/>
    <property type="project" value="InterPro"/>
</dbReference>
<protein>
    <recommendedName>
        <fullName evidence="5">ABC transporter domain-containing protein</fullName>
    </recommendedName>
</protein>
<dbReference type="STRING" id="1618436.UV59_C0053G0014"/>
<dbReference type="GO" id="GO:0005524">
    <property type="term" value="F:ATP binding"/>
    <property type="evidence" value="ECO:0007669"/>
    <property type="project" value="UniProtKB-KW"/>
</dbReference>
<feature type="domain" description="ABC transporter" evidence="5">
    <location>
        <begin position="16"/>
        <end position="246"/>
    </location>
</feature>
<evidence type="ECO:0000313" key="7">
    <source>
        <dbReference type="Proteomes" id="UP000034543"/>
    </source>
</evidence>
<dbReference type="Pfam" id="PF00005">
    <property type="entry name" value="ABC_tran"/>
    <property type="match status" value="1"/>
</dbReference>
<sequence length="246" mass="27439">MIAKNGKKSSRNTVAVQLTNVSKRYTIHHEKPTLVEHLINGRTESFWALKNINLTIKKGEKVGIIGPNGSGKTTLLKIISGITFPTSGRVETFGKTISLIDLEAGFHPDLTGYQNIFLNAMVLGMKRKEIESKIKDIISFADIGKFIDVPLFTYSEGMKLRLGFSIAVHAEPEILILDENMSAGDANFHQKAQAKIQEFFKSGKTIIIVSHWLDYVRENCERVVLLRKGIVEKQGNAQVVKQYGPL</sequence>
<evidence type="ECO:0000259" key="5">
    <source>
        <dbReference type="PROSITE" id="PS50893"/>
    </source>
</evidence>
<dbReference type="PROSITE" id="PS50893">
    <property type="entry name" value="ABC_TRANSPORTER_2"/>
    <property type="match status" value="1"/>
</dbReference>
<evidence type="ECO:0000256" key="1">
    <source>
        <dbReference type="ARBA" id="ARBA00005417"/>
    </source>
</evidence>
<dbReference type="GO" id="GO:0016887">
    <property type="term" value="F:ATP hydrolysis activity"/>
    <property type="evidence" value="ECO:0007669"/>
    <property type="project" value="InterPro"/>
</dbReference>
<dbReference type="PANTHER" id="PTHR46743:SF2">
    <property type="entry name" value="TEICHOIC ACIDS EXPORT ATP-BINDING PROTEIN TAGH"/>
    <property type="match status" value="1"/>
</dbReference>
<dbReference type="InterPro" id="IPR015860">
    <property type="entry name" value="ABC_transpr_TagH-like"/>
</dbReference>
<dbReference type="GO" id="GO:0016020">
    <property type="term" value="C:membrane"/>
    <property type="evidence" value="ECO:0007669"/>
    <property type="project" value="InterPro"/>
</dbReference>
<dbReference type="Proteomes" id="UP000034543">
    <property type="component" value="Unassembled WGS sequence"/>
</dbReference>
<organism evidence="6 7">
    <name type="scientific">Candidatus Gottesmanbacteria bacterium GW2011_GWA1_43_11</name>
    <dbReference type="NCBI Taxonomy" id="1618436"/>
    <lineage>
        <taxon>Bacteria</taxon>
        <taxon>Candidatus Gottesmaniibacteriota</taxon>
    </lineage>
</organism>
<dbReference type="PANTHER" id="PTHR46743">
    <property type="entry name" value="TEICHOIC ACIDS EXPORT ATP-BINDING PROTEIN TAGH"/>
    <property type="match status" value="1"/>
</dbReference>
<name>A0A0G1CBA0_9BACT</name>
<dbReference type="CDD" id="cd03220">
    <property type="entry name" value="ABC_KpsT_Wzt"/>
    <property type="match status" value="1"/>
</dbReference>
<dbReference type="SMART" id="SM00382">
    <property type="entry name" value="AAA"/>
    <property type="match status" value="1"/>
</dbReference>
<reference evidence="6 7" key="1">
    <citation type="journal article" date="2015" name="Nature">
        <title>rRNA introns, odd ribosomes, and small enigmatic genomes across a large radiation of phyla.</title>
        <authorList>
            <person name="Brown C.T."/>
            <person name="Hug L.A."/>
            <person name="Thomas B.C."/>
            <person name="Sharon I."/>
            <person name="Castelle C.J."/>
            <person name="Singh A."/>
            <person name="Wilkins M.J."/>
            <person name="Williams K.H."/>
            <person name="Banfield J.F."/>
        </authorList>
    </citation>
    <scope>NUCLEOTIDE SEQUENCE [LARGE SCALE GENOMIC DNA]</scope>
</reference>
<dbReference type="InterPro" id="IPR003593">
    <property type="entry name" value="AAA+_ATPase"/>
</dbReference>
<dbReference type="AlphaFoldDB" id="A0A0G1CBA0"/>
<gene>
    <name evidence="6" type="ORF">UV59_C0053G0014</name>
</gene>
<dbReference type="InterPro" id="IPR003439">
    <property type="entry name" value="ABC_transporter-like_ATP-bd"/>
</dbReference>
<evidence type="ECO:0000313" key="6">
    <source>
        <dbReference type="EMBL" id="KKS82822.1"/>
    </source>
</evidence>
<keyword evidence="4" id="KW-0067">ATP-binding</keyword>
<evidence type="ECO:0000256" key="4">
    <source>
        <dbReference type="ARBA" id="ARBA00022840"/>
    </source>
</evidence>
<proteinExistence type="inferred from homology"/>
<dbReference type="SUPFAM" id="SSF52540">
    <property type="entry name" value="P-loop containing nucleoside triphosphate hydrolases"/>
    <property type="match status" value="1"/>
</dbReference>
<comment type="caution">
    <text evidence="6">The sequence shown here is derived from an EMBL/GenBank/DDBJ whole genome shotgun (WGS) entry which is preliminary data.</text>
</comment>
<dbReference type="InterPro" id="IPR050683">
    <property type="entry name" value="Bact_Polysacc_Export_ATP-bd"/>
</dbReference>
<keyword evidence="3" id="KW-0547">Nucleotide-binding</keyword>
<dbReference type="EMBL" id="LCFB01000053">
    <property type="protein sequence ID" value="KKS82822.1"/>
    <property type="molecule type" value="Genomic_DNA"/>
</dbReference>
<keyword evidence="2" id="KW-0813">Transport</keyword>